<evidence type="ECO:0000256" key="1">
    <source>
        <dbReference type="SAM" id="MobiDB-lite"/>
    </source>
</evidence>
<dbReference type="EMBL" id="PYDT01000004">
    <property type="protein sequence ID" value="THU62117.1"/>
    <property type="molecule type" value="Genomic_DNA"/>
</dbReference>
<keyword evidence="3" id="KW-1185">Reference proteome</keyword>
<organism evidence="2 3">
    <name type="scientific">Musa balbisiana</name>
    <name type="common">Banana</name>
    <dbReference type="NCBI Taxonomy" id="52838"/>
    <lineage>
        <taxon>Eukaryota</taxon>
        <taxon>Viridiplantae</taxon>
        <taxon>Streptophyta</taxon>
        <taxon>Embryophyta</taxon>
        <taxon>Tracheophyta</taxon>
        <taxon>Spermatophyta</taxon>
        <taxon>Magnoliopsida</taxon>
        <taxon>Liliopsida</taxon>
        <taxon>Zingiberales</taxon>
        <taxon>Musaceae</taxon>
        <taxon>Musa</taxon>
    </lineage>
</organism>
<dbReference type="Proteomes" id="UP000317650">
    <property type="component" value="Chromosome 1"/>
</dbReference>
<feature type="compositionally biased region" description="Low complexity" evidence="1">
    <location>
        <begin position="15"/>
        <end position="27"/>
    </location>
</feature>
<name>A0A4S8JJ48_MUSBA</name>
<dbReference type="AlphaFoldDB" id="A0A4S8JJ48"/>
<accession>A0A4S8JJ48</accession>
<reference evidence="2 3" key="1">
    <citation type="journal article" date="2019" name="Nat. Plants">
        <title>Genome sequencing of Musa balbisiana reveals subgenome evolution and function divergence in polyploid bananas.</title>
        <authorList>
            <person name="Yao X."/>
        </authorList>
    </citation>
    <scope>NUCLEOTIDE SEQUENCE [LARGE SCALE GENOMIC DNA]</scope>
    <source>
        <strain evidence="3">cv. DH-PKW</strain>
        <tissue evidence="2">Leaves</tissue>
    </source>
</reference>
<comment type="caution">
    <text evidence="2">The sequence shown here is derived from an EMBL/GenBank/DDBJ whole genome shotgun (WGS) entry which is preliminary data.</text>
</comment>
<protein>
    <submittedName>
        <fullName evidence="2">Uncharacterized protein</fullName>
    </submittedName>
</protein>
<proteinExistence type="predicted"/>
<feature type="region of interest" description="Disordered" evidence="1">
    <location>
        <begin position="1"/>
        <end position="27"/>
    </location>
</feature>
<sequence length="85" mass="9015">MGESLVGVSQKQRRPVASAAPPSLFPSSNLKGRQSLWNLMPAGSCQHPVVQEPPSYPPMLTVSQITQLSDPENVAGGVFMSEHGS</sequence>
<gene>
    <name evidence="2" type="ORF">C4D60_Mb01t01770</name>
</gene>
<evidence type="ECO:0000313" key="2">
    <source>
        <dbReference type="EMBL" id="THU62117.1"/>
    </source>
</evidence>
<evidence type="ECO:0000313" key="3">
    <source>
        <dbReference type="Proteomes" id="UP000317650"/>
    </source>
</evidence>